<evidence type="ECO:0000313" key="1">
    <source>
        <dbReference type="EMBL" id="SUD48415.1"/>
    </source>
</evidence>
<protein>
    <submittedName>
        <fullName evidence="1">Uncharacterized protein</fullName>
    </submittedName>
</protein>
<accession>A0A379JIW3</accession>
<name>A0A379JIW3_9NOCA</name>
<dbReference type="AlphaFoldDB" id="A0A379JIW3"/>
<sequence length="65" mass="7940">MNVTPEEEEFIRARSKAMADEFMSFVTSRALDMDMDTWPDSDRREFEIRNRTLIEEWKRRARELP</sequence>
<keyword evidence="2" id="KW-1185">Reference proteome</keyword>
<evidence type="ECO:0000313" key="2">
    <source>
        <dbReference type="Proteomes" id="UP000255467"/>
    </source>
</evidence>
<organism evidence="1 2">
    <name type="scientific">Nocardia otitidiscaviarum</name>
    <dbReference type="NCBI Taxonomy" id="1823"/>
    <lineage>
        <taxon>Bacteria</taxon>
        <taxon>Bacillati</taxon>
        <taxon>Actinomycetota</taxon>
        <taxon>Actinomycetes</taxon>
        <taxon>Mycobacteriales</taxon>
        <taxon>Nocardiaceae</taxon>
        <taxon>Nocardia</taxon>
    </lineage>
</organism>
<gene>
    <name evidence="1" type="ORF">NCTC1934_05750</name>
</gene>
<proteinExistence type="predicted"/>
<dbReference type="Proteomes" id="UP000255467">
    <property type="component" value="Unassembled WGS sequence"/>
</dbReference>
<dbReference type="EMBL" id="UGRY01000005">
    <property type="protein sequence ID" value="SUD48415.1"/>
    <property type="molecule type" value="Genomic_DNA"/>
</dbReference>
<dbReference type="OrthoDB" id="4558437at2"/>
<reference evidence="1 2" key="1">
    <citation type="submission" date="2018-06" db="EMBL/GenBank/DDBJ databases">
        <authorList>
            <consortium name="Pathogen Informatics"/>
            <person name="Doyle S."/>
        </authorList>
    </citation>
    <scope>NUCLEOTIDE SEQUENCE [LARGE SCALE GENOMIC DNA]</scope>
    <source>
        <strain evidence="1 2">NCTC1934</strain>
    </source>
</reference>